<keyword evidence="10" id="KW-0067">ATP-binding</keyword>
<dbReference type="GO" id="GO:0005524">
    <property type="term" value="F:ATP binding"/>
    <property type="evidence" value="ECO:0007669"/>
    <property type="project" value="UniProtKB-KW"/>
</dbReference>
<keyword evidence="15" id="KW-1185">Reference proteome</keyword>
<dbReference type="InterPro" id="IPR044974">
    <property type="entry name" value="Disease_R_plants"/>
</dbReference>
<keyword evidence="8" id="KW-0547">Nucleotide-binding</keyword>
<evidence type="ECO:0000256" key="2">
    <source>
        <dbReference type="ARBA" id="ARBA00004496"/>
    </source>
</evidence>
<comment type="similarity">
    <text evidence="3">Belongs to the disease resistance NB-LRR family.</text>
</comment>
<evidence type="ECO:0000256" key="10">
    <source>
        <dbReference type="ARBA" id="ARBA00022840"/>
    </source>
</evidence>
<dbReference type="GO" id="GO:0043531">
    <property type="term" value="F:ADP binding"/>
    <property type="evidence" value="ECO:0007669"/>
    <property type="project" value="InterPro"/>
</dbReference>
<sequence length="818" mass="93222">MEAYVALLSLAHTIDQIQNHPRPPITFDKLQIKSLIEMVTYLLHFLENYAIDDADCLVGRMADSAHKAEDIIESYIADQITARGEANISSNDDDFFYGELQKVMRDLDSITKDVVAIKDKKTRQENITPCREDDTVVGSDDVMNDIMDKLNGPSSKGDGTMVGSDDVMYDVMDKLTGQQSSRQIIAIAGMGGIGKTTLAKSIYEHPLIVEQFDIRGWATISQEFDSKGILLQVLHCCKTIGSGEHSDRMSEHELGVTLHKRLFGRRYLIVMDDIWVTDAWHKVKSFFPDNNNGSRVLITTRLLEVALQLDSPDYFQMSFLNSEKSWKLLRRCVFEEQGCPPELEEIGKDIAKNCGGLPLSIVVIGGLLAKSKQTRENWQHVLQNLSSIVNLEEDERCFRILKLSYNQLPVHLKPCFLYMGMFPEDHSIHVPTLIKLWVDEGFVKPVAGKSLESIAREVYLHGLLIRNLILVRELGPTQRIKRCAIHDLLRDLCIKVAEKYKFFRTTQNLNNVHDKSWCNQRRIGIHETGSKFYQIPHPLPEDLRSASRARTLILKVRGCVPLIASFRLLRVLKGIDNSHFTYGADYFGPVNLCHLHAASAFILHLPMEVFYRLWNLRTLIFVNRFEWWVMDIWRMPQLRHVNVERLRLTDPPEENDGVLEKLETLKKVDNFKCSEEVVERIHNIKKLGITFMEKEELSPGDYGLDNLCRLRKLECLSISWNSLLSQRIEVTSFPITLRKLTLEGMRLGWEKMGTKIGSLLYLEVLKLNNNAFVGPEWETAVGGFPSLKYLQIDNSAVWNSGGQTPRTSPASSGSTCGI</sequence>
<comment type="function">
    <text evidence="1">Confers resistance to late blight (Phytophthora infestans) races carrying the avirulence gene Avr1. Resistance proteins guard the plant against pathogens that contain an appropriate avirulence protein via an indirect interaction with this avirulence protein. That triggers a defense system including the hypersensitive response, which restricts the pathogen growth.</text>
</comment>
<dbReference type="OrthoDB" id="3064467at2759"/>
<dbReference type="FunFam" id="1.10.8.430:FF:000003">
    <property type="entry name" value="Probable disease resistance protein At5g66910"/>
    <property type="match status" value="1"/>
</dbReference>
<comment type="subcellular location">
    <subcellularLocation>
        <location evidence="2">Cytoplasm</location>
    </subcellularLocation>
</comment>
<evidence type="ECO:0000259" key="13">
    <source>
        <dbReference type="Pfam" id="PF23598"/>
    </source>
</evidence>
<dbReference type="InterPro" id="IPR058922">
    <property type="entry name" value="WHD_DRP"/>
</dbReference>
<evidence type="ECO:0000256" key="7">
    <source>
        <dbReference type="ARBA" id="ARBA00022737"/>
    </source>
</evidence>
<dbReference type="Pfam" id="PF23559">
    <property type="entry name" value="WHD_DRP"/>
    <property type="match status" value="1"/>
</dbReference>
<keyword evidence="9" id="KW-0611">Plant defense</keyword>
<gene>
    <name evidence="14" type="ORF">STAS_31081</name>
</gene>
<dbReference type="PANTHER" id="PTHR23155">
    <property type="entry name" value="DISEASE RESISTANCE PROTEIN RP"/>
    <property type="match status" value="1"/>
</dbReference>
<dbReference type="InterPro" id="IPR036388">
    <property type="entry name" value="WH-like_DNA-bd_sf"/>
</dbReference>
<feature type="domain" description="NB-ARC" evidence="11">
    <location>
        <begin position="167"/>
        <end position="337"/>
    </location>
</feature>
<feature type="domain" description="Disease resistance R13L4/SHOC-2-like LRR" evidence="13">
    <location>
        <begin position="559"/>
        <end position="795"/>
    </location>
</feature>
<dbReference type="Gene3D" id="1.10.10.10">
    <property type="entry name" value="Winged helix-like DNA-binding domain superfamily/Winged helix DNA-binding domain"/>
    <property type="match status" value="1"/>
</dbReference>
<evidence type="ECO:0000313" key="14">
    <source>
        <dbReference type="EMBL" id="GER53549.1"/>
    </source>
</evidence>
<dbReference type="Proteomes" id="UP000325081">
    <property type="component" value="Unassembled WGS sequence"/>
</dbReference>
<dbReference type="FunFam" id="1.10.10.10:FF:000322">
    <property type="entry name" value="Probable disease resistance protein At1g63360"/>
    <property type="match status" value="1"/>
</dbReference>
<dbReference type="PANTHER" id="PTHR23155:SF1152">
    <property type="entry name" value="AAA+ ATPASE DOMAIN-CONTAINING PROTEIN"/>
    <property type="match status" value="1"/>
</dbReference>
<evidence type="ECO:0000256" key="1">
    <source>
        <dbReference type="ARBA" id="ARBA00002074"/>
    </source>
</evidence>
<dbReference type="AlphaFoldDB" id="A0A5A7R7Q2"/>
<dbReference type="GO" id="GO:0051607">
    <property type="term" value="P:defense response to virus"/>
    <property type="evidence" value="ECO:0007669"/>
    <property type="project" value="UniProtKB-ARBA"/>
</dbReference>
<dbReference type="InterPro" id="IPR027417">
    <property type="entry name" value="P-loop_NTPase"/>
</dbReference>
<dbReference type="Gene3D" id="1.20.5.4130">
    <property type="match status" value="1"/>
</dbReference>
<dbReference type="SUPFAM" id="SSF52058">
    <property type="entry name" value="L domain-like"/>
    <property type="match status" value="1"/>
</dbReference>
<dbReference type="Gene3D" id="1.10.8.430">
    <property type="entry name" value="Helical domain of apoptotic protease-activating factors"/>
    <property type="match status" value="1"/>
</dbReference>
<evidence type="ECO:0000256" key="5">
    <source>
        <dbReference type="ARBA" id="ARBA00022614"/>
    </source>
</evidence>
<evidence type="ECO:0000256" key="3">
    <source>
        <dbReference type="ARBA" id="ARBA00008894"/>
    </source>
</evidence>
<organism evidence="14 15">
    <name type="scientific">Striga asiatica</name>
    <name type="common">Asiatic witchweed</name>
    <name type="synonym">Buchnera asiatica</name>
    <dbReference type="NCBI Taxonomy" id="4170"/>
    <lineage>
        <taxon>Eukaryota</taxon>
        <taxon>Viridiplantae</taxon>
        <taxon>Streptophyta</taxon>
        <taxon>Embryophyta</taxon>
        <taxon>Tracheophyta</taxon>
        <taxon>Spermatophyta</taxon>
        <taxon>Magnoliopsida</taxon>
        <taxon>eudicotyledons</taxon>
        <taxon>Gunneridae</taxon>
        <taxon>Pentapetalae</taxon>
        <taxon>asterids</taxon>
        <taxon>lamiids</taxon>
        <taxon>Lamiales</taxon>
        <taxon>Orobanchaceae</taxon>
        <taxon>Buchnereae</taxon>
        <taxon>Striga</taxon>
    </lineage>
</organism>
<evidence type="ECO:0000256" key="9">
    <source>
        <dbReference type="ARBA" id="ARBA00022821"/>
    </source>
</evidence>
<keyword evidence="4" id="KW-0963">Cytoplasm</keyword>
<accession>A0A5A7R7Q2</accession>
<dbReference type="InterPro" id="IPR002182">
    <property type="entry name" value="NB-ARC"/>
</dbReference>
<dbReference type="GO" id="GO:0005737">
    <property type="term" value="C:cytoplasm"/>
    <property type="evidence" value="ECO:0007669"/>
    <property type="project" value="UniProtKB-SubCell"/>
</dbReference>
<name>A0A5A7R7Q2_STRAF</name>
<keyword evidence="6" id="KW-0381">Hypersensitive response</keyword>
<proteinExistence type="inferred from homology"/>
<evidence type="ECO:0000259" key="11">
    <source>
        <dbReference type="Pfam" id="PF00931"/>
    </source>
</evidence>
<dbReference type="Gene3D" id="3.80.10.10">
    <property type="entry name" value="Ribonuclease Inhibitor"/>
    <property type="match status" value="1"/>
</dbReference>
<protein>
    <submittedName>
        <fullName evidence="14">Disease resistance protein</fullName>
    </submittedName>
</protein>
<dbReference type="SUPFAM" id="SSF52540">
    <property type="entry name" value="P-loop containing nucleoside triphosphate hydrolases"/>
    <property type="match status" value="1"/>
</dbReference>
<comment type="caution">
    <text evidence="14">The sequence shown here is derived from an EMBL/GenBank/DDBJ whole genome shotgun (WGS) entry which is preliminary data.</text>
</comment>
<dbReference type="Pfam" id="PF23598">
    <property type="entry name" value="LRR_14"/>
    <property type="match status" value="1"/>
</dbReference>
<dbReference type="InterPro" id="IPR042197">
    <property type="entry name" value="Apaf_helical"/>
</dbReference>
<keyword evidence="7" id="KW-0677">Repeat</keyword>
<dbReference type="PRINTS" id="PR00364">
    <property type="entry name" value="DISEASERSIST"/>
</dbReference>
<keyword evidence="5" id="KW-0433">Leucine-rich repeat</keyword>
<evidence type="ECO:0000256" key="8">
    <source>
        <dbReference type="ARBA" id="ARBA00022741"/>
    </source>
</evidence>
<dbReference type="GO" id="GO:0009626">
    <property type="term" value="P:plant-type hypersensitive response"/>
    <property type="evidence" value="ECO:0007669"/>
    <property type="project" value="UniProtKB-KW"/>
</dbReference>
<evidence type="ECO:0000259" key="12">
    <source>
        <dbReference type="Pfam" id="PF23559"/>
    </source>
</evidence>
<evidence type="ECO:0000313" key="15">
    <source>
        <dbReference type="Proteomes" id="UP000325081"/>
    </source>
</evidence>
<evidence type="ECO:0000256" key="4">
    <source>
        <dbReference type="ARBA" id="ARBA00022490"/>
    </source>
</evidence>
<evidence type="ECO:0000256" key="6">
    <source>
        <dbReference type="ARBA" id="ARBA00022667"/>
    </source>
</evidence>
<dbReference type="InterPro" id="IPR032675">
    <property type="entry name" value="LRR_dom_sf"/>
</dbReference>
<dbReference type="InterPro" id="IPR055414">
    <property type="entry name" value="LRR_R13L4/SHOC2-like"/>
</dbReference>
<dbReference type="EMBL" id="BKCP01010626">
    <property type="protein sequence ID" value="GER53549.1"/>
    <property type="molecule type" value="Genomic_DNA"/>
</dbReference>
<dbReference type="FunFam" id="3.40.50.300:FF:001091">
    <property type="entry name" value="Probable disease resistance protein At1g61300"/>
    <property type="match status" value="1"/>
</dbReference>
<dbReference type="Gene3D" id="3.40.50.300">
    <property type="entry name" value="P-loop containing nucleotide triphosphate hydrolases"/>
    <property type="match status" value="1"/>
</dbReference>
<feature type="domain" description="Disease resistance protein winged helix" evidence="12">
    <location>
        <begin position="421"/>
        <end position="493"/>
    </location>
</feature>
<reference evidence="15" key="1">
    <citation type="journal article" date="2019" name="Curr. Biol.">
        <title>Genome Sequence of Striga asiatica Provides Insight into the Evolution of Plant Parasitism.</title>
        <authorList>
            <person name="Yoshida S."/>
            <person name="Kim S."/>
            <person name="Wafula E.K."/>
            <person name="Tanskanen J."/>
            <person name="Kim Y.M."/>
            <person name="Honaas L."/>
            <person name="Yang Z."/>
            <person name="Spallek T."/>
            <person name="Conn C.E."/>
            <person name="Ichihashi Y."/>
            <person name="Cheong K."/>
            <person name="Cui S."/>
            <person name="Der J.P."/>
            <person name="Gundlach H."/>
            <person name="Jiao Y."/>
            <person name="Hori C."/>
            <person name="Ishida J.K."/>
            <person name="Kasahara H."/>
            <person name="Kiba T."/>
            <person name="Kim M.S."/>
            <person name="Koo N."/>
            <person name="Laohavisit A."/>
            <person name="Lee Y.H."/>
            <person name="Lumba S."/>
            <person name="McCourt P."/>
            <person name="Mortimer J.C."/>
            <person name="Mutuku J.M."/>
            <person name="Nomura T."/>
            <person name="Sasaki-Sekimoto Y."/>
            <person name="Seto Y."/>
            <person name="Wang Y."/>
            <person name="Wakatake T."/>
            <person name="Sakakibara H."/>
            <person name="Demura T."/>
            <person name="Yamaguchi S."/>
            <person name="Yoneyama K."/>
            <person name="Manabe R.I."/>
            <person name="Nelson D.C."/>
            <person name="Schulman A.H."/>
            <person name="Timko M.P."/>
            <person name="dePamphilis C.W."/>
            <person name="Choi D."/>
            <person name="Shirasu K."/>
        </authorList>
    </citation>
    <scope>NUCLEOTIDE SEQUENCE [LARGE SCALE GENOMIC DNA]</scope>
    <source>
        <strain evidence="15">cv. UVA1</strain>
    </source>
</reference>
<dbReference type="Pfam" id="PF00931">
    <property type="entry name" value="NB-ARC"/>
    <property type="match status" value="1"/>
</dbReference>